<dbReference type="AlphaFoldDB" id="A0AAU9L8X7"/>
<organism evidence="2 3">
    <name type="scientific">Peronospora belbahrii</name>
    <dbReference type="NCBI Taxonomy" id="622444"/>
    <lineage>
        <taxon>Eukaryota</taxon>
        <taxon>Sar</taxon>
        <taxon>Stramenopiles</taxon>
        <taxon>Oomycota</taxon>
        <taxon>Peronosporomycetes</taxon>
        <taxon>Peronosporales</taxon>
        <taxon>Peronosporaceae</taxon>
        <taxon>Peronospora</taxon>
    </lineage>
</organism>
<dbReference type="Proteomes" id="UP001160483">
    <property type="component" value="Unassembled WGS sequence"/>
</dbReference>
<reference evidence="2" key="1">
    <citation type="submission" date="2021-11" db="EMBL/GenBank/DDBJ databases">
        <authorList>
            <person name="Islam A."/>
            <person name="Islam S."/>
            <person name="Flora M.S."/>
            <person name="Rahman M."/>
            <person name="Ziaur R.M."/>
            <person name="Epstein J.H."/>
            <person name="Hassan M."/>
            <person name="Klassen M."/>
            <person name="Woodard K."/>
            <person name="Webb A."/>
            <person name="Webby R.J."/>
            <person name="El Zowalaty M.E."/>
        </authorList>
    </citation>
    <scope>NUCLEOTIDE SEQUENCE</scope>
    <source>
        <strain evidence="2">Pbs3</strain>
    </source>
</reference>
<gene>
    <name evidence="2" type="ORF">PBS003_LOCUS9641</name>
</gene>
<name>A0AAU9L8X7_9STRA</name>
<protein>
    <submittedName>
        <fullName evidence="2">Uncharacterized protein</fullName>
    </submittedName>
</protein>
<evidence type="ECO:0000313" key="3">
    <source>
        <dbReference type="Proteomes" id="UP001160483"/>
    </source>
</evidence>
<comment type="caution">
    <text evidence="2">The sequence shown here is derived from an EMBL/GenBank/DDBJ whole genome shotgun (WGS) entry which is preliminary data.</text>
</comment>
<dbReference type="EMBL" id="CAKKTJ010000337">
    <property type="protein sequence ID" value="CAH0483067.1"/>
    <property type="molecule type" value="Genomic_DNA"/>
</dbReference>
<feature type="region of interest" description="Disordered" evidence="1">
    <location>
        <begin position="76"/>
        <end position="145"/>
    </location>
</feature>
<evidence type="ECO:0000256" key="1">
    <source>
        <dbReference type="SAM" id="MobiDB-lite"/>
    </source>
</evidence>
<accession>A0AAU9L8X7</accession>
<feature type="compositionally biased region" description="Polar residues" evidence="1">
    <location>
        <begin position="92"/>
        <end position="101"/>
    </location>
</feature>
<evidence type="ECO:0000313" key="2">
    <source>
        <dbReference type="EMBL" id="CAH0483067.1"/>
    </source>
</evidence>
<sequence length="145" mass="15952">MSPMAGPQDDKAAPAKEDKILAMLNALSSRMERMEASQIKLDEDKRMRGAIEIGLFASSLGVNLGAATMRIDALEQPERKPPARAPLVRAPTPSQEYSTFHSLDPRFPALSPQPQQMRACAPAAAPAQMQRRPRSTLLITPQRRH</sequence>
<feature type="compositionally biased region" description="Low complexity" evidence="1">
    <location>
        <begin position="112"/>
        <end position="130"/>
    </location>
</feature>
<proteinExistence type="predicted"/>